<feature type="compositionally biased region" description="Pro residues" evidence="1">
    <location>
        <begin position="521"/>
        <end position="534"/>
    </location>
</feature>
<dbReference type="RefSeq" id="WP_261515575.1">
    <property type="nucleotide sequence ID" value="NZ_JAODNV010000010.1"/>
</dbReference>
<organism evidence="3 4">
    <name type="scientific">Chelativorans petroleitrophicus</name>
    <dbReference type="NCBI Taxonomy" id="2975484"/>
    <lineage>
        <taxon>Bacteria</taxon>
        <taxon>Pseudomonadati</taxon>
        <taxon>Pseudomonadota</taxon>
        <taxon>Alphaproteobacteria</taxon>
        <taxon>Hyphomicrobiales</taxon>
        <taxon>Phyllobacteriaceae</taxon>
        <taxon>Chelativorans</taxon>
    </lineage>
</organism>
<dbReference type="Pfam" id="PF05036">
    <property type="entry name" value="SPOR"/>
    <property type="match status" value="1"/>
</dbReference>
<dbReference type="SUPFAM" id="SSF110997">
    <property type="entry name" value="Sporulation related repeat"/>
    <property type="match status" value="1"/>
</dbReference>
<protein>
    <submittedName>
        <fullName evidence="3">SPOR domain-containing protein</fullName>
    </submittedName>
</protein>
<feature type="region of interest" description="Disordered" evidence="1">
    <location>
        <begin position="744"/>
        <end position="815"/>
    </location>
</feature>
<feature type="region of interest" description="Disordered" evidence="1">
    <location>
        <begin position="646"/>
        <end position="669"/>
    </location>
</feature>
<accession>A0A9X3B6M5</accession>
<dbReference type="Proteomes" id="UP001149009">
    <property type="component" value="Unassembled WGS sequence"/>
</dbReference>
<feature type="compositionally biased region" description="Polar residues" evidence="1">
    <location>
        <begin position="349"/>
        <end position="379"/>
    </location>
</feature>
<dbReference type="Gene3D" id="3.30.70.1070">
    <property type="entry name" value="Sporulation related repeat"/>
    <property type="match status" value="1"/>
</dbReference>
<sequence length="901" mass="95170">MADSNDRNKAVQYELAQDDPFAELTRIMGHDPRGVLPLKPVAPEPADDLALDLENELMGHLNGEGDTGDAGQDPEMASWQQEFAEPQFEPAEAGAPDGQPEFESALEALLQETVSESEQLGGYPDHPAADERDYFTAGEPVHPEVNHDEADDFADSAFAPQGEKAPADSDFSAQPGDYSDYSAADKPDYFTAGEPDYSAAGENEAEGFADPSFASQAEGAAQDTDFSGYEAPSELEFAEPEFSGFEHEATGAIPEPVELSEPDALPEPVEFAAPEDAGNDPFAEEQQAYQPELEDFAIPEEAFEFPEDVSLARENEAAAASSDDFAGEPQELEGSAGGEWAFTDWPEVPSNSQDAFGTQSHQPWNHAQDEPVQSQSPEEASSPAVPEQHYEEAWPPIIDTVEVPEDTVAIADNLDIPEVSYREEVKPAAQFDEIEEILAGAFGETDLSGDVWAETAPIDEQAANEEPPAREDDFVDDYLAAGIAAAAGFGTAAAAYARAEDSLGEYNTGERWASPEGAIPPLAPQPGTEPPPGPRSRFFGSPMLMAVGVLAAVVLLGGGATLLAFSLSGDDAEPVVIAADNSPIKVRPENPGGIQIPNQDNQVYRRVSGEEVPDARPAQAELIETTEEPVELTPPPGVREANLRFPSEEEQQEAPQMSEEAQVPEAPTSQGAKIAERLTPDAGVEESAPQQDITALAPRRVRSMVVRPDGTIVPREMPEPAEAAAAAEDMGAAGADAQADGGQQVAAAAAGARDSAEPAESAAATVPAQGPIPPSRPGIATAPSQQRAPQAADAGRQTQQQASQQVAAVANPPAQVTAAPSSEWSVQIASQPTVEGAQQSYQQLAQRFGSMLQGRGVNIVQAEIEGRGTYYRVRIPSSSKEDAIALCEQLKSAGGNCFVSQ</sequence>
<dbReference type="PROSITE" id="PS51724">
    <property type="entry name" value="SPOR"/>
    <property type="match status" value="1"/>
</dbReference>
<feature type="domain" description="SPOR" evidence="2">
    <location>
        <begin position="818"/>
        <end position="901"/>
    </location>
</feature>
<evidence type="ECO:0000259" key="2">
    <source>
        <dbReference type="PROSITE" id="PS51724"/>
    </source>
</evidence>
<evidence type="ECO:0000313" key="3">
    <source>
        <dbReference type="EMBL" id="MCT8990698.1"/>
    </source>
</evidence>
<dbReference type="EMBL" id="JAODNV010000010">
    <property type="protein sequence ID" value="MCT8990698.1"/>
    <property type="molecule type" value="Genomic_DNA"/>
</dbReference>
<gene>
    <name evidence="3" type="ORF">NYR54_10405</name>
</gene>
<feature type="region of interest" description="Disordered" evidence="1">
    <location>
        <begin position="507"/>
        <end position="537"/>
    </location>
</feature>
<feature type="compositionally biased region" description="Acidic residues" evidence="1">
    <location>
        <begin position="292"/>
        <end position="307"/>
    </location>
</feature>
<reference evidence="3" key="1">
    <citation type="submission" date="2022-08" db="EMBL/GenBank/DDBJ databases">
        <title>Chelativorans sichuanense sp. nov., a paraffin oil-degrading bacterium isolated from a mixture of oil-based drill cuttings and paddy soil.</title>
        <authorList>
            <person name="Yu J."/>
            <person name="Liu H."/>
            <person name="Chen Q."/>
        </authorList>
    </citation>
    <scope>NUCLEOTIDE SEQUENCE</scope>
    <source>
        <strain evidence="3">SCAU 2101</strain>
    </source>
</reference>
<feature type="compositionally biased region" description="Low complexity" evidence="1">
    <location>
        <begin position="80"/>
        <end position="96"/>
    </location>
</feature>
<dbReference type="InterPro" id="IPR007730">
    <property type="entry name" value="SPOR-like_dom"/>
</dbReference>
<dbReference type="AlphaFoldDB" id="A0A9X3B6M5"/>
<feature type="region of interest" description="Disordered" evidence="1">
    <location>
        <begin position="56"/>
        <end position="395"/>
    </location>
</feature>
<proteinExistence type="predicted"/>
<dbReference type="GO" id="GO:0042834">
    <property type="term" value="F:peptidoglycan binding"/>
    <property type="evidence" value="ECO:0007669"/>
    <property type="project" value="InterPro"/>
</dbReference>
<comment type="caution">
    <text evidence="3">The sequence shown here is derived from an EMBL/GenBank/DDBJ whole genome shotgun (WGS) entry which is preliminary data.</text>
</comment>
<name>A0A9X3B6M5_9HYPH</name>
<evidence type="ECO:0000313" key="4">
    <source>
        <dbReference type="Proteomes" id="UP001149009"/>
    </source>
</evidence>
<dbReference type="InterPro" id="IPR036680">
    <property type="entry name" value="SPOR-like_sf"/>
</dbReference>
<feature type="compositionally biased region" description="Low complexity" evidence="1">
    <location>
        <begin position="744"/>
        <end position="753"/>
    </location>
</feature>
<keyword evidence="4" id="KW-1185">Reference proteome</keyword>
<evidence type="ECO:0000256" key="1">
    <source>
        <dbReference type="SAM" id="MobiDB-lite"/>
    </source>
</evidence>
<feature type="compositionally biased region" description="Low complexity" evidence="1">
    <location>
        <begin position="797"/>
        <end position="815"/>
    </location>
</feature>